<proteinExistence type="predicted"/>
<gene>
    <name evidence="2" type="ORF">CPZ25_004355</name>
</gene>
<feature type="region of interest" description="Disordered" evidence="1">
    <location>
        <begin position="247"/>
        <end position="268"/>
    </location>
</feature>
<feature type="compositionally biased region" description="Basic residues" evidence="1">
    <location>
        <begin position="91"/>
        <end position="106"/>
    </location>
</feature>
<reference evidence="2 3" key="1">
    <citation type="submission" date="2018-05" db="EMBL/GenBank/DDBJ databases">
        <title>Genome comparison of Eubacterium sp.</title>
        <authorList>
            <person name="Feng Y."/>
            <person name="Sanchez-Andrea I."/>
            <person name="Stams A.J.M."/>
            <person name="De Vos W.M."/>
        </authorList>
    </citation>
    <scope>NUCLEOTIDE SEQUENCE [LARGE SCALE GENOMIC DNA]</scope>
    <source>
        <strain evidence="2 3">YI</strain>
    </source>
</reference>
<name>A0A4V1GLQ3_EUBML</name>
<organism evidence="2 3">
    <name type="scientific">Eubacterium maltosivorans</name>
    <dbReference type="NCBI Taxonomy" id="2041044"/>
    <lineage>
        <taxon>Bacteria</taxon>
        <taxon>Bacillati</taxon>
        <taxon>Bacillota</taxon>
        <taxon>Clostridia</taxon>
        <taxon>Eubacteriales</taxon>
        <taxon>Eubacteriaceae</taxon>
        <taxon>Eubacterium</taxon>
    </lineage>
</organism>
<dbReference type="Proteomes" id="UP000218387">
    <property type="component" value="Chromosome"/>
</dbReference>
<dbReference type="KEGG" id="emt:CPZ25_004355"/>
<accession>A0A4V1GLQ3</accession>
<feature type="region of interest" description="Disordered" evidence="1">
    <location>
        <begin position="79"/>
        <end position="107"/>
    </location>
</feature>
<dbReference type="RefSeq" id="WP_096919742.1">
    <property type="nucleotide sequence ID" value="NZ_CP029487.1"/>
</dbReference>
<evidence type="ECO:0000256" key="1">
    <source>
        <dbReference type="SAM" id="MobiDB-lite"/>
    </source>
</evidence>
<dbReference type="AlphaFoldDB" id="A0A4V1GLQ3"/>
<sequence length="335" mass="38700">MTIHLPESHYTLIPLITPEDTPAQAILKAPTPAARALVETMIKTTEKVPRLYELNLNEGLELRCQNDIPIDREVLDIAAPGPEKEGEKPKPPKRRRKRKPRLKRTTSGKAVLTSYNKKYKKRLRKKTRKCLRKLNRNGFAVRIVINRYEEITIFLIPVLFCPDCKKRREFACFKKLQYCHRVLTLEMIKHCRYSSEVYEKLLTEDILELLEAGELVVYFEEEQAEARRRDFQKNATYAQKVVQGPLGLRPEAGIPGPGKSGKPDRKDARKNRLRQLATWAQAFAARLIDGTIRVENWYSLLRLKCSDANGDPLWKKPVPGKKSNSEYILTQAIRL</sequence>
<evidence type="ECO:0000313" key="2">
    <source>
        <dbReference type="EMBL" id="QCT70586.1"/>
    </source>
</evidence>
<keyword evidence="3" id="KW-1185">Reference proteome</keyword>
<protein>
    <submittedName>
        <fullName evidence="2">Uncharacterized protein</fullName>
    </submittedName>
</protein>
<dbReference type="EMBL" id="CP029487">
    <property type="protein sequence ID" value="QCT70586.1"/>
    <property type="molecule type" value="Genomic_DNA"/>
</dbReference>
<evidence type="ECO:0000313" key="3">
    <source>
        <dbReference type="Proteomes" id="UP000218387"/>
    </source>
</evidence>